<dbReference type="EMBL" id="CM055094">
    <property type="protein sequence ID" value="KAJ7562056.1"/>
    <property type="molecule type" value="Genomic_DNA"/>
</dbReference>
<accession>A0ACC2E6F0</accession>
<name>A0ACC2E6F0_DIPCM</name>
<organism evidence="1 2">
    <name type="scientific">Diphasiastrum complanatum</name>
    <name type="common">Issler's clubmoss</name>
    <name type="synonym">Lycopodium complanatum</name>
    <dbReference type="NCBI Taxonomy" id="34168"/>
    <lineage>
        <taxon>Eukaryota</taxon>
        <taxon>Viridiplantae</taxon>
        <taxon>Streptophyta</taxon>
        <taxon>Embryophyta</taxon>
        <taxon>Tracheophyta</taxon>
        <taxon>Lycopodiopsida</taxon>
        <taxon>Lycopodiales</taxon>
        <taxon>Lycopodiaceae</taxon>
        <taxon>Lycopodioideae</taxon>
        <taxon>Diphasiastrum</taxon>
    </lineage>
</organism>
<keyword evidence="2" id="KW-1185">Reference proteome</keyword>
<comment type="caution">
    <text evidence="1">The sequence shown here is derived from an EMBL/GenBank/DDBJ whole genome shotgun (WGS) entry which is preliminary data.</text>
</comment>
<proteinExistence type="predicted"/>
<evidence type="ECO:0000313" key="1">
    <source>
        <dbReference type="EMBL" id="KAJ7562056.1"/>
    </source>
</evidence>
<dbReference type="Proteomes" id="UP001162992">
    <property type="component" value="Chromosome 3"/>
</dbReference>
<sequence>MGKRAKWLSAFKNAFKSPPISSETSPARDAQKVQPLALEKLSLISPQNHFEEKRNWCIGLPSTQEFLDVSPKESNYLDGTFPQNEEQSKHSLAVAAATAAAAQAAVAAAEAAAAVVRLTGVVRTSFHGWNPNEEWAAVKIQAAFRAYLARRAFRALKALVRLQAWARGHRIRRQSALAMRCIQALARVQTRVRARRDKIAKDSEAIQQQLWERSQRESHRKKSLIDVSAKEGWDDSSQSAKVLEMKRNKQLEAAMKRERALAYAYSQKQWRTDPKEASSIASTYNDYEQDNPHWGWGWLEHWMAAVPLENSALENHGFEEFSETEEKEITDSAARLSTSSNRKQTLPPAKMRASPSRGSSVKQATAPKRPLTVRVHPASPRSKRITDDNPSPISIPRDTPPTTIRSFIRSNASESFNWEDERMISSPESPSYMLPTQFTQARSRSNTKPKPTNIGTPERNFAASNDRRLSLPMPQTPTKSPSFRGAFTPMKTTRRSAIDSSIGTSSSIGYGRQPFR</sequence>
<reference evidence="2" key="1">
    <citation type="journal article" date="2024" name="Proc. Natl. Acad. Sci. U.S.A.">
        <title>Extraordinary preservation of gene collinearity over three hundred million years revealed in homosporous lycophytes.</title>
        <authorList>
            <person name="Li C."/>
            <person name="Wickell D."/>
            <person name="Kuo L.Y."/>
            <person name="Chen X."/>
            <person name="Nie B."/>
            <person name="Liao X."/>
            <person name="Peng D."/>
            <person name="Ji J."/>
            <person name="Jenkins J."/>
            <person name="Williams M."/>
            <person name="Shu S."/>
            <person name="Plott C."/>
            <person name="Barry K."/>
            <person name="Rajasekar S."/>
            <person name="Grimwood J."/>
            <person name="Han X."/>
            <person name="Sun S."/>
            <person name="Hou Z."/>
            <person name="He W."/>
            <person name="Dai G."/>
            <person name="Sun C."/>
            <person name="Schmutz J."/>
            <person name="Leebens-Mack J.H."/>
            <person name="Li F.W."/>
            <person name="Wang L."/>
        </authorList>
    </citation>
    <scope>NUCLEOTIDE SEQUENCE [LARGE SCALE GENOMIC DNA]</scope>
    <source>
        <strain evidence="2">cv. PW_Plant_1</strain>
    </source>
</reference>
<gene>
    <name evidence="1" type="ORF">O6H91_03G053500</name>
</gene>
<protein>
    <submittedName>
        <fullName evidence="1">Uncharacterized protein</fullName>
    </submittedName>
</protein>
<evidence type="ECO:0000313" key="2">
    <source>
        <dbReference type="Proteomes" id="UP001162992"/>
    </source>
</evidence>